<dbReference type="Gene3D" id="2.130.10.10">
    <property type="entry name" value="YVTN repeat-like/Quinoprotein amine dehydrogenase"/>
    <property type="match status" value="2"/>
</dbReference>
<dbReference type="GO" id="GO:0003677">
    <property type="term" value="F:DNA binding"/>
    <property type="evidence" value="ECO:0007669"/>
    <property type="project" value="InterPro"/>
</dbReference>
<dbReference type="SUPFAM" id="SSF63829">
    <property type="entry name" value="Calcium-dependent phosphotriesterase"/>
    <property type="match status" value="1"/>
</dbReference>
<feature type="domain" description="HTH luxR-type" evidence="3">
    <location>
        <begin position="866"/>
        <end position="923"/>
    </location>
</feature>
<keyword evidence="5" id="KW-1185">Reference proteome</keyword>
<feature type="coiled-coil region" evidence="1">
    <location>
        <begin position="737"/>
        <end position="790"/>
    </location>
</feature>
<protein>
    <recommendedName>
        <fullName evidence="3">HTH luxR-type domain-containing protein</fullName>
    </recommendedName>
</protein>
<dbReference type="InterPro" id="IPR015943">
    <property type="entry name" value="WD40/YVTN_repeat-like_dom_sf"/>
</dbReference>
<comment type="caution">
    <text evidence="4">The sequence shown here is derived from an EMBL/GenBank/DDBJ whole genome shotgun (WGS) entry which is preliminary data.</text>
</comment>
<keyword evidence="1" id="KW-0175">Coiled coil</keyword>
<dbReference type="InterPro" id="IPR036388">
    <property type="entry name" value="WH-like_DNA-bd_sf"/>
</dbReference>
<evidence type="ECO:0000259" key="3">
    <source>
        <dbReference type="SMART" id="SM00421"/>
    </source>
</evidence>
<evidence type="ECO:0000313" key="5">
    <source>
        <dbReference type="Proteomes" id="UP000076715"/>
    </source>
</evidence>
<dbReference type="InterPro" id="IPR013783">
    <property type="entry name" value="Ig-like_fold"/>
</dbReference>
<organism evidence="4 5">
    <name type="scientific">Aquimarina aggregata</name>
    <dbReference type="NCBI Taxonomy" id="1642818"/>
    <lineage>
        <taxon>Bacteria</taxon>
        <taxon>Pseudomonadati</taxon>
        <taxon>Bacteroidota</taxon>
        <taxon>Flavobacteriia</taxon>
        <taxon>Flavobacteriales</taxon>
        <taxon>Flavobacteriaceae</taxon>
        <taxon>Aquimarina</taxon>
    </lineage>
</organism>
<dbReference type="Proteomes" id="UP000076715">
    <property type="component" value="Unassembled WGS sequence"/>
</dbReference>
<dbReference type="EMBL" id="LQRT01000001">
    <property type="protein sequence ID" value="KZS43032.1"/>
    <property type="molecule type" value="Genomic_DNA"/>
</dbReference>
<dbReference type="AlphaFoldDB" id="A0A163D6J5"/>
<accession>A0A163D6J5</accession>
<evidence type="ECO:0000256" key="1">
    <source>
        <dbReference type="SAM" id="Coils"/>
    </source>
</evidence>
<reference evidence="4 5" key="1">
    <citation type="submission" date="2016-01" db="EMBL/GenBank/DDBJ databases">
        <title>The draft genome sequence of Aquimarina sp. RZW4-3-2.</title>
        <authorList>
            <person name="Wang Y."/>
        </authorList>
    </citation>
    <scope>NUCLEOTIDE SEQUENCE [LARGE SCALE GENOMIC DNA]</scope>
    <source>
        <strain evidence="4 5">RZW4-3-2</strain>
    </source>
</reference>
<dbReference type="Gene3D" id="2.60.40.10">
    <property type="entry name" value="Immunoglobulins"/>
    <property type="match status" value="1"/>
</dbReference>
<dbReference type="Gene3D" id="1.10.10.10">
    <property type="entry name" value="Winged helix-like DNA-binding domain superfamily/Winged helix DNA-binding domain"/>
    <property type="match status" value="1"/>
</dbReference>
<proteinExistence type="predicted"/>
<sequence>MHRVVIIVLFFSCSVFSQFIEKKALPRITHYDTKSMGFNTQSWDIGQDETGLIYVANGGQVLIFDGTKWESVNVGSDIVNRNLFVKNKDSIYFGADGQYGVLVNQQYTDYKVVPLGAGKKDAISEVEEYWRAHYVNDEVVFQTFRNLYVNQGNIVTKIPAPYRFKWSYIVNDELYVNDLKYGVFKLQGTNLMPIVSDQKLNENIIGVTSLNENLVIITDTKGIFKLIGDTLIPFEFSELDAIKKAQIFSFLKLHDNRIAIGTVSNGLYILDLETGEFENINKKSGLQNNTVLSIYQDSESNLWLALDYGIDFIKLNSSLKYFYDYYGEFGTTYAVLKDKDLLYLGTNQGLYLANTNEPNPEFELLLNGQVWNIEKVDDQVFIGHDNGAYLANGDNLTRIGEDLGSWNFRAIKDESNGFEGIISGNYSGVSFYEKTDQKWSGYKLKGFEKSTRYVEIDVENNIWLTIRSEGVFKFKFDYANKEIKKLAFYSLNDFGGSEVSMSKVDNEIVITSDYHKYTYLKENNTFDKVIIGENRGRAPRIFKKGQQTWYLDNQNVAIEDKQGVTVLHELRDQLIPDILNAFSVNESSEIIPVFNGFSVYTKNGVIIPESVKNNLLIMDFVSVNSQKSYDKGAEIPFSDNDLKINYALPVYGQEVLYQTKLNDDEWGSWTTSTEQTLFNITEGDYSFNIRAKYKENIEEASFEFKIKPPIYRTPWAYLLYLLLFLLLVITTVSFNRYKMKKQERMLLQQKAEKLQKQEEEHKAQKLEQEHKIIELNNAKLQDEIKAKSRELTQIAYVNLNKNKILKKIRNKIIKVQESSEQKLPTNSYNELIRLVEYYITNKESKLFEINFDKSHQEFYEKLSKKYPNLTSKDLRLCAYLKMNLSSKEIAPLLGISSQSVDVSRHRLRKKLTLDSKDNLINILISLK</sequence>
<evidence type="ECO:0000256" key="2">
    <source>
        <dbReference type="SAM" id="Phobius"/>
    </source>
</evidence>
<evidence type="ECO:0000313" key="4">
    <source>
        <dbReference type="EMBL" id="KZS43032.1"/>
    </source>
</evidence>
<dbReference type="SUPFAM" id="SSF46894">
    <property type="entry name" value="C-terminal effector domain of the bipartite response regulators"/>
    <property type="match status" value="1"/>
</dbReference>
<dbReference type="GO" id="GO:0006355">
    <property type="term" value="P:regulation of DNA-templated transcription"/>
    <property type="evidence" value="ECO:0007669"/>
    <property type="project" value="InterPro"/>
</dbReference>
<dbReference type="InterPro" id="IPR016032">
    <property type="entry name" value="Sig_transdc_resp-reg_C-effctor"/>
</dbReference>
<keyword evidence="2" id="KW-0472">Membrane</keyword>
<name>A0A163D6J5_9FLAO</name>
<feature type="transmembrane region" description="Helical" evidence="2">
    <location>
        <begin position="715"/>
        <end position="735"/>
    </location>
</feature>
<keyword evidence="2" id="KW-0812">Transmembrane</keyword>
<gene>
    <name evidence="4" type="ORF">AWE51_16965</name>
</gene>
<dbReference type="SMART" id="SM00421">
    <property type="entry name" value="HTH_LUXR"/>
    <property type="match status" value="1"/>
</dbReference>
<dbReference type="STRING" id="1642818.AWE51_16965"/>
<dbReference type="InterPro" id="IPR000792">
    <property type="entry name" value="Tscrpt_reg_LuxR_C"/>
</dbReference>
<keyword evidence="2" id="KW-1133">Transmembrane helix</keyword>